<evidence type="ECO:0000313" key="2">
    <source>
        <dbReference type="Proteomes" id="UP001343724"/>
    </source>
</evidence>
<comment type="caution">
    <text evidence="1">The sequence shown here is derived from an EMBL/GenBank/DDBJ whole genome shotgun (WGS) entry which is preliminary data.</text>
</comment>
<name>A0ABU6IYE4_9ACTN</name>
<accession>A0ABU6IYE4</accession>
<proteinExistence type="predicted"/>
<evidence type="ECO:0000313" key="1">
    <source>
        <dbReference type="EMBL" id="MEC4294858.1"/>
    </source>
</evidence>
<keyword evidence="2" id="KW-1185">Reference proteome</keyword>
<dbReference type="EMBL" id="JAYMFH010000005">
    <property type="protein sequence ID" value="MEC4294858.1"/>
    <property type="molecule type" value="Genomic_DNA"/>
</dbReference>
<dbReference type="Proteomes" id="UP001343724">
    <property type="component" value="Unassembled WGS sequence"/>
</dbReference>
<gene>
    <name evidence="1" type="ORF">VJ920_06020</name>
</gene>
<protein>
    <recommendedName>
        <fullName evidence="3">Cytochrome c domain-containing protein</fullName>
    </recommendedName>
</protein>
<evidence type="ECO:0008006" key="3">
    <source>
        <dbReference type="Google" id="ProtNLM"/>
    </source>
</evidence>
<organism evidence="1 2">
    <name type="scientific">Adlercreutzia shanghongiae</name>
    <dbReference type="NCBI Taxonomy" id="3111773"/>
    <lineage>
        <taxon>Bacteria</taxon>
        <taxon>Bacillati</taxon>
        <taxon>Actinomycetota</taxon>
        <taxon>Coriobacteriia</taxon>
        <taxon>Eggerthellales</taxon>
        <taxon>Eggerthellaceae</taxon>
        <taxon>Adlercreutzia</taxon>
    </lineage>
</organism>
<reference evidence="1 2" key="1">
    <citation type="submission" date="2024-01" db="EMBL/GenBank/DDBJ databases">
        <title>novel species in genus Adlercreutzia.</title>
        <authorList>
            <person name="Liu X."/>
        </authorList>
    </citation>
    <scope>NUCLEOTIDE SEQUENCE [LARGE SCALE GENOMIC DNA]</scope>
    <source>
        <strain evidence="1 2">R22</strain>
    </source>
</reference>
<sequence length="155" mass="15461">MARTASPTTVSPSAALRRKIALLRLMLAGCLGLGLFTLGGCASNHPITKSGEQCASCHSDGRIAAEGAGSASAIETGLTFAVEGGDEVYLGAASVAEDGTIIPSRDRTLKADELGSVTVSSPGLYALSTGDIAGPSSIVLINATESGPTDVVVKL</sequence>
<dbReference type="RefSeq" id="WP_326437836.1">
    <property type="nucleotide sequence ID" value="NZ_JAYMFH010000005.1"/>
</dbReference>